<dbReference type="CDD" id="cd10170">
    <property type="entry name" value="ASKHA_NBD_HSP70"/>
    <property type="match status" value="1"/>
</dbReference>
<name>A0AAJ0B6U4_9PEZI</name>
<evidence type="ECO:0000313" key="1">
    <source>
        <dbReference type="EMBL" id="KAK1752612.1"/>
    </source>
</evidence>
<organism evidence="1 2">
    <name type="scientific">Echria macrotheca</name>
    <dbReference type="NCBI Taxonomy" id="438768"/>
    <lineage>
        <taxon>Eukaryota</taxon>
        <taxon>Fungi</taxon>
        <taxon>Dikarya</taxon>
        <taxon>Ascomycota</taxon>
        <taxon>Pezizomycotina</taxon>
        <taxon>Sordariomycetes</taxon>
        <taxon>Sordariomycetidae</taxon>
        <taxon>Sordariales</taxon>
        <taxon>Schizotheciaceae</taxon>
        <taxon>Echria</taxon>
    </lineage>
</organism>
<sequence>MASNNESIWHTIVAIDFGPDQSTVEWIVTDCSWPTHVAENLNLSMKEVHTVTLGQDPPTLAIENTISFVGGRRLLGSLENAGAFGELDKAMASHLRFAGVYTNLRDMLDEPNSLDEEIQSLRDSFTAFSQYDRTSTAGRQEPFPTHILLSNEEIVSQFLRLVAQRFRSDYRKAISPPYPDEGEIPISVVLIQPLGKKWPNTVKRRYVRAALAAFSPEDFPSLEKTYLISELSARGAGLIADYADLNSDGLQRKECALVVDIGEATTLVAVLRVESTKPTMLFSVVGYPSQMNFGRTIIGAAALQDFFPKHVLRVVTSSPMDKSSAFRLVMERVFLSELWNYFDNSLTRPGCDVPEKELQDINLRIPRNPAQLEDLAAADITHIPWADMSEFFGRALTPLQNLMHQKMDTATSQRNETKAIFLTGSLSTNHHIVECVKALSHERGVDFLPSKVPQTSITRGAIRMALASNPRMPPPVEKTTRHYGVCVRPPLRLQSDGNETRTRMLWLIKKGEPIIPGEPTEEKIEINRHFTKKDITTRELSSVTLVACKSDHVADWLSDLSQEDTTMIHLDYTVAEIPENHRQELDVPGKFFMKQKSYTAITTLTVRVTESTGEVEVSCGNKTLGKKTFAMSELA</sequence>
<dbReference type="EMBL" id="MU839839">
    <property type="protein sequence ID" value="KAK1752612.1"/>
    <property type="molecule type" value="Genomic_DNA"/>
</dbReference>
<accession>A0AAJ0B6U4</accession>
<proteinExistence type="predicted"/>
<keyword evidence="2" id="KW-1185">Reference proteome</keyword>
<gene>
    <name evidence="1" type="ORF">QBC47DRAFT_388973</name>
</gene>
<comment type="caution">
    <text evidence="1">The sequence shown here is derived from an EMBL/GenBank/DDBJ whole genome shotgun (WGS) entry which is preliminary data.</text>
</comment>
<dbReference type="Proteomes" id="UP001239445">
    <property type="component" value="Unassembled WGS sequence"/>
</dbReference>
<reference evidence="1" key="1">
    <citation type="submission" date="2023-06" db="EMBL/GenBank/DDBJ databases">
        <title>Genome-scale phylogeny and comparative genomics of the fungal order Sordariales.</title>
        <authorList>
            <consortium name="Lawrence Berkeley National Laboratory"/>
            <person name="Hensen N."/>
            <person name="Bonometti L."/>
            <person name="Westerberg I."/>
            <person name="Brannstrom I.O."/>
            <person name="Guillou S."/>
            <person name="Cros-Aarteil S."/>
            <person name="Calhoun S."/>
            <person name="Haridas S."/>
            <person name="Kuo A."/>
            <person name="Mondo S."/>
            <person name="Pangilinan J."/>
            <person name="Riley R."/>
            <person name="Labutti K."/>
            <person name="Andreopoulos B."/>
            <person name="Lipzen A."/>
            <person name="Chen C."/>
            <person name="Yanf M."/>
            <person name="Daum C."/>
            <person name="Ng V."/>
            <person name="Clum A."/>
            <person name="Steindorff A."/>
            <person name="Ohm R."/>
            <person name="Martin F."/>
            <person name="Silar P."/>
            <person name="Natvig D."/>
            <person name="Lalanne C."/>
            <person name="Gautier V."/>
            <person name="Ament-Velasquez S.L."/>
            <person name="Kruys A."/>
            <person name="Hutchinson M.I."/>
            <person name="Powell A.J."/>
            <person name="Barry K."/>
            <person name="Miller A.N."/>
            <person name="Grigoriev I.V."/>
            <person name="Debuchy R."/>
            <person name="Gladieux P."/>
            <person name="Thoren M.H."/>
            <person name="Johannesson H."/>
        </authorList>
    </citation>
    <scope>NUCLEOTIDE SEQUENCE</scope>
    <source>
        <strain evidence="1">PSN4</strain>
    </source>
</reference>
<evidence type="ECO:0008006" key="3">
    <source>
        <dbReference type="Google" id="ProtNLM"/>
    </source>
</evidence>
<evidence type="ECO:0000313" key="2">
    <source>
        <dbReference type="Proteomes" id="UP001239445"/>
    </source>
</evidence>
<protein>
    <recommendedName>
        <fullName evidence="3">Actin-like ATPase domain-containing protein</fullName>
    </recommendedName>
</protein>
<dbReference type="AlphaFoldDB" id="A0AAJ0B6U4"/>